<evidence type="ECO:0000313" key="1">
    <source>
        <dbReference type="EMBL" id="MDT7831766.1"/>
    </source>
</evidence>
<proteinExistence type="predicted"/>
<dbReference type="EMBL" id="JAVTTO010000002">
    <property type="protein sequence ID" value="MDT7831766.1"/>
    <property type="molecule type" value="Genomic_DNA"/>
</dbReference>
<protein>
    <recommendedName>
        <fullName evidence="3">Peptidase M10 metallopeptidase domain-containing protein</fullName>
    </recommendedName>
</protein>
<keyword evidence="2" id="KW-1185">Reference proteome</keyword>
<comment type="caution">
    <text evidence="1">The sequence shown here is derived from an EMBL/GenBank/DDBJ whole genome shotgun (WGS) entry which is preliminary data.</text>
</comment>
<evidence type="ECO:0000313" key="2">
    <source>
        <dbReference type="Proteomes" id="UP001257277"/>
    </source>
</evidence>
<gene>
    <name evidence="1" type="ORF">RQM59_05205</name>
</gene>
<evidence type="ECO:0008006" key="3">
    <source>
        <dbReference type="Google" id="ProtNLM"/>
    </source>
</evidence>
<dbReference type="RefSeq" id="WP_349241022.1">
    <property type="nucleotide sequence ID" value="NZ_JAVTTO010000002.1"/>
</dbReference>
<sequence>MSRDFKSVFLDLFESGETFGLDTPIIPIELEEEPIDSIEISDEVEKEIDVSISLLEKGNLDLLTPLAIDNKKKSDTEKENAHFEIEIEDSASEKTTIEVKNGSTTLYKEIHTTKYVALGKHNWIWDGYDSNGILDTKILKSPELKVIVSVVNKYDSASDTADLDNEEEEVDWVDVKVNRKAMTIDVELRLNLDNGDAEELDDPLPAGLPVVPGAPASGTKPSQLRSFNKLKEMVLQGVSKYWSRDVTTPKGKYKVTTKAIQTTSKHMDDLDVNYNTNDSVSRSSNPGSVRDIVSFFANVVPEEITYNVEWNQFVNKKGKKFWAYIPPSYADKEFLVTAAHEIGHEILSAFASPNYSYTHKGSSTLLTQTPLLVADGGSTYAPAGEIDLMKYFDSKATPRPANFHTRVIAAEDDVLGLIWLSRVDFDE</sequence>
<organism evidence="1 2">
    <name type="scientific">Asprobacillus argus</name>
    <dbReference type="NCBI Taxonomy" id="3076534"/>
    <lineage>
        <taxon>Bacteria</taxon>
        <taxon>Pseudomonadati</taxon>
        <taxon>Bacteroidota</taxon>
        <taxon>Flavobacteriia</taxon>
        <taxon>Flavobacteriales</taxon>
        <taxon>Flavobacteriaceae</taxon>
        <taxon>Asprobacillus</taxon>
    </lineage>
</organism>
<dbReference type="Proteomes" id="UP001257277">
    <property type="component" value="Unassembled WGS sequence"/>
</dbReference>
<name>A0ABU3LEP8_9FLAO</name>
<accession>A0ABU3LEP8</accession>
<reference evidence="1 2" key="1">
    <citation type="submission" date="2023-09" db="EMBL/GenBank/DDBJ databases">
        <title>Novel taxa isolated from Blanes Bay.</title>
        <authorList>
            <person name="Rey-Velasco X."/>
            <person name="Lucena T."/>
        </authorList>
    </citation>
    <scope>NUCLEOTIDE SEQUENCE [LARGE SCALE GENOMIC DNA]</scope>
    <source>
        <strain evidence="1 2">S356</strain>
    </source>
</reference>